<comment type="caution">
    <text evidence="1">The sequence shown here is derived from an EMBL/GenBank/DDBJ whole genome shotgun (WGS) entry which is preliminary data.</text>
</comment>
<gene>
    <name evidence="1" type="ORF">KUTeg_020355</name>
</gene>
<keyword evidence="2" id="KW-1185">Reference proteome</keyword>
<name>A0ABQ9E7L7_TEGGR</name>
<evidence type="ECO:0000313" key="1">
    <source>
        <dbReference type="EMBL" id="KAJ8301368.1"/>
    </source>
</evidence>
<protein>
    <submittedName>
        <fullName evidence="1">Uncharacterized protein</fullName>
    </submittedName>
</protein>
<reference evidence="1 2" key="1">
    <citation type="submission" date="2022-12" db="EMBL/GenBank/DDBJ databases">
        <title>Chromosome-level genome of Tegillarca granosa.</title>
        <authorList>
            <person name="Kim J."/>
        </authorList>
    </citation>
    <scope>NUCLEOTIDE SEQUENCE [LARGE SCALE GENOMIC DNA]</scope>
    <source>
        <strain evidence="1">Teg-2019</strain>
        <tissue evidence="1">Adductor muscle</tissue>
    </source>
</reference>
<organism evidence="1 2">
    <name type="scientific">Tegillarca granosa</name>
    <name type="common">Malaysian cockle</name>
    <name type="synonym">Anadara granosa</name>
    <dbReference type="NCBI Taxonomy" id="220873"/>
    <lineage>
        <taxon>Eukaryota</taxon>
        <taxon>Metazoa</taxon>
        <taxon>Spiralia</taxon>
        <taxon>Lophotrochozoa</taxon>
        <taxon>Mollusca</taxon>
        <taxon>Bivalvia</taxon>
        <taxon>Autobranchia</taxon>
        <taxon>Pteriomorphia</taxon>
        <taxon>Arcoida</taxon>
        <taxon>Arcoidea</taxon>
        <taxon>Arcidae</taxon>
        <taxon>Tegillarca</taxon>
    </lineage>
</organism>
<dbReference type="EMBL" id="JARBDR010000918">
    <property type="protein sequence ID" value="KAJ8301368.1"/>
    <property type="molecule type" value="Genomic_DNA"/>
</dbReference>
<proteinExistence type="predicted"/>
<accession>A0ABQ9E7L7</accession>
<sequence>MLYDMCNPMKCSVMSIQYQLSLIRTNDLTNKYTSTYSCPFKKKITNLRMSLLPNNHIVLFSSFSSKTRVLTVNNEWMY</sequence>
<evidence type="ECO:0000313" key="2">
    <source>
        <dbReference type="Proteomes" id="UP001217089"/>
    </source>
</evidence>
<dbReference type="Proteomes" id="UP001217089">
    <property type="component" value="Unassembled WGS sequence"/>
</dbReference>